<dbReference type="PRINTS" id="PR01439">
    <property type="entry name" value="CELLSNTHASEA"/>
</dbReference>
<evidence type="ECO:0000256" key="6">
    <source>
        <dbReference type="ARBA" id="ARBA00023136"/>
    </source>
</evidence>
<comment type="subcellular location">
    <subcellularLocation>
        <location evidence="1">Membrane</location>
        <topology evidence="1">Multi-pass membrane protein</topology>
    </subcellularLocation>
</comment>
<keyword evidence="5 7" id="KW-1133">Transmembrane helix</keyword>
<sequence length="485" mass="55983">MSVEGFRRLLTLVSVGVSSYYLVWRLGTLNEEAMFFSVLLYSAELYGFLTSLLFFYMVWRLPERKPPPPPEGRTVDVFIPTLNESPEILRKTILGALEIRYPHRVFVLDDGNRPEIRRLCEELGAEYIARTENTHGKAGNLNHALERTDGEFIAVFDADHVPLPDFLDKTLGYFRDEKVAFVQTPQDFYNVDSYQHRIVRNRLWHEQSLFFRVIMRGKDRMNASFFCGSCAVIRRKALEDIGGFATGTVTEDLHTSIRLHARGWKSVYHPETLAYGVAPPTFKPFRTQRERWGQGAMQVFLRDNPLIKRGLSLSQRLNYFASMTTYFDGFQKAIFYTAPVVVLLTGTYPISVSLGEFLPVFVPHLFLSLWAFEEMSRGYGKFVLLEQYNMARFVSFMKAVLGFFSIKRPRFRVTDKENSGQVRWSEVVPQTLVLTASLLGILYALFNLDRVANRDLYVSNMFWAGINLSIAALCVLWTLRKKHKR</sequence>
<comment type="caution">
    <text evidence="8">The sequence shown here is derived from an EMBL/GenBank/DDBJ whole genome shotgun (WGS) entry which is preliminary data.</text>
</comment>
<dbReference type="Proteomes" id="UP000885792">
    <property type="component" value="Unassembled WGS sequence"/>
</dbReference>
<feature type="transmembrane region" description="Helical" evidence="7">
    <location>
        <begin position="33"/>
        <end position="59"/>
    </location>
</feature>
<feature type="transmembrane region" description="Helical" evidence="7">
    <location>
        <begin position="461"/>
        <end position="479"/>
    </location>
</feature>
<dbReference type="GO" id="GO:0006011">
    <property type="term" value="P:UDP-alpha-D-glucose metabolic process"/>
    <property type="evidence" value="ECO:0007669"/>
    <property type="project" value="InterPro"/>
</dbReference>
<feature type="non-terminal residue" evidence="8">
    <location>
        <position position="485"/>
    </location>
</feature>
<dbReference type="SUPFAM" id="SSF53448">
    <property type="entry name" value="Nucleotide-diphospho-sugar transferases"/>
    <property type="match status" value="1"/>
</dbReference>
<dbReference type="AlphaFoldDB" id="A0A7C5QID9"/>
<accession>A0A7C5QID9</accession>
<evidence type="ECO:0000313" key="8">
    <source>
        <dbReference type="EMBL" id="HHJ64262.1"/>
    </source>
</evidence>
<evidence type="ECO:0000256" key="2">
    <source>
        <dbReference type="ARBA" id="ARBA00022676"/>
    </source>
</evidence>
<dbReference type="PANTHER" id="PTHR43867">
    <property type="entry name" value="CELLULOSE SYNTHASE CATALYTIC SUBUNIT A [UDP-FORMING]"/>
    <property type="match status" value="1"/>
</dbReference>
<gene>
    <name evidence="8" type="ORF">ENJ61_05070</name>
</gene>
<dbReference type="GO" id="GO:0035438">
    <property type="term" value="F:cyclic-di-GMP binding"/>
    <property type="evidence" value="ECO:0007669"/>
    <property type="project" value="InterPro"/>
</dbReference>
<evidence type="ECO:0000256" key="4">
    <source>
        <dbReference type="ARBA" id="ARBA00022692"/>
    </source>
</evidence>
<feature type="transmembrane region" description="Helical" evidence="7">
    <location>
        <begin position="390"/>
        <end position="406"/>
    </location>
</feature>
<dbReference type="CDD" id="cd06421">
    <property type="entry name" value="CESA_CelA_like"/>
    <property type="match status" value="1"/>
</dbReference>
<keyword evidence="2" id="KW-0328">Glycosyltransferase</keyword>
<feature type="transmembrane region" description="Helical" evidence="7">
    <location>
        <begin position="427"/>
        <end position="446"/>
    </location>
</feature>
<reference evidence="8" key="1">
    <citation type="journal article" date="2020" name="mSystems">
        <title>Genome- and Community-Level Interaction Insights into Carbon Utilization and Element Cycling Functions of Hydrothermarchaeota in Hydrothermal Sediment.</title>
        <authorList>
            <person name="Zhou Z."/>
            <person name="Liu Y."/>
            <person name="Xu W."/>
            <person name="Pan J."/>
            <person name="Luo Z.H."/>
            <person name="Li M."/>
        </authorList>
    </citation>
    <scope>NUCLEOTIDE SEQUENCE [LARGE SCALE GENOMIC DNA]</scope>
    <source>
        <strain evidence="8">HyVt-501</strain>
    </source>
</reference>
<dbReference type="GO" id="GO:0005886">
    <property type="term" value="C:plasma membrane"/>
    <property type="evidence" value="ECO:0007669"/>
    <property type="project" value="TreeGrafter"/>
</dbReference>
<dbReference type="Gene3D" id="3.90.550.10">
    <property type="entry name" value="Spore Coat Polysaccharide Biosynthesis Protein SpsA, Chain A"/>
    <property type="match status" value="1"/>
</dbReference>
<keyword evidence="6 7" id="KW-0472">Membrane</keyword>
<keyword evidence="3" id="KW-0808">Transferase</keyword>
<feature type="transmembrane region" description="Helical" evidence="7">
    <location>
        <begin position="333"/>
        <end position="351"/>
    </location>
</feature>
<name>A0A7C5QID9_AQUAO</name>
<dbReference type="GO" id="GO:0016759">
    <property type="term" value="F:cellulose synthase activity"/>
    <property type="evidence" value="ECO:0007669"/>
    <property type="project" value="InterPro"/>
</dbReference>
<protein>
    <submittedName>
        <fullName evidence="8">Glycosyltransferase</fullName>
    </submittedName>
</protein>
<dbReference type="Pfam" id="PF13641">
    <property type="entry name" value="Glyco_tranf_2_3"/>
    <property type="match status" value="1"/>
</dbReference>
<evidence type="ECO:0000256" key="5">
    <source>
        <dbReference type="ARBA" id="ARBA00022989"/>
    </source>
</evidence>
<proteinExistence type="predicted"/>
<evidence type="ECO:0000256" key="3">
    <source>
        <dbReference type="ARBA" id="ARBA00022679"/>
    </source>
</evidence>
<dbReference type="InterPro" id="IPR050321">
    <property type="entry name" value="Glycosyltr_2/OpgH_subfam"/>
</dbReference>
<dbReference type="EMBL" id="DRNB01000181">
    <property type="protein sequence ID" value="HHJ64262.1"/>
    <property type="molecule type" value="Genomic_DNA"/>
</dbReference>
<evidence type="ECO:0000256" key="7">
    <source>
        <dbReference type="SAM" id="Phobius"/>
    </source>
</evidence>
<feature type="transmembrane region" description="Helical" evidence="7">
    <location>
        <begin position="9"/>
        <end position="27"/>
    </location>
</feature>
<keyword evidence="4 7" id="KW-0812">Transmembrane</keyword>
<dbReference type="InterPro" id="IPR029044">
    <property type="entry name" value="Nucleotide-diphossugar_trans"/>
</dbReference>
<dbReference type="PANTHER" id="PTHR43867:SF2">
    <property type="entry name" value="CELLULOSE SYNTHASE CATALYTIC SUBUNIT A [UDP-FORMING]"/>
    <property type="match status" value="1"/>
</dbReference>
<evidence type="ECO:0000256" key="1">
    <source>
        <dbReference type="ARBA" id="ARBA00004141"/>
    </source>
</evidence>
<organism evidence="8">
    <name type="scientific">Aquifex aeolicus</name>
    <dbReference type="NCBI Taxonomy" id="63363"/>
    <lineage>
        <taxon>Bacteria</taxon>
        <taxon>Pseudomonadati</taxon>
        <taxon>Aquificota</taxon>
        <taxon>Aquificia</taxon>
        <taxon>Aquificales</taxon>
        <taxon>Aquificaceae</taxon>
        <taxon>Aquifex</taxon>
    </lineage>
</organism>
<dbReference type="InterPro" id="IPR003919">
    <property type="entry name" value="Cell_synth_A"/>
</dbReference>